<dbReference type="EMBL" id="KQ474086">
    <property type="protein sequence ID" value="KPV72628.1"/>
    <property type="molecule type" value="Genomic_DNA"/>
</dbReference>
<protein>
    <recommendedName>
        <fullName evidence="3">N-acetyltransferase domain-containing protein</fullName>
    </recommendedName>
</protein>
<evidence type="ECO:0000256" key="2">
    <source>
        <dbReference type="ARBA" id="ARBA00023315"/>
    </source>
</evidence>
<evidence type="ECO:0000256" key="1">
    <source>
        <dbReference type="ARBA" id="ARBA00022679"/>
    </source>
</evidence>
<sequence length="166" mass="18550">MDCNYALVQPQDIPRAFQLEQQGFPDDEAASLDSLQYRQANAGDLFLGAFTRSPRQLVAYVCATRTSSPTLTHDSMQAHDPQGPYVAIHSVCVDEAHRRKGVAVALVKEYLARLDRDHDSVLGARLIAHDNLIKLYQRAGFQLVGRSKVVHGAKPWYELKVDFSRA</sequence>
<dbReference type="PROSITE" id="PS51186">
    <property type="entry name" value="GNAT"/>
    <property type="match status" value="1"/>
</dbReference>
<accession>A0A0P9ELK8</accession>
<dbReference type="RefSeq" id="XP_018268677.1">
    <property type="nucleotide sequence ID" value="XM_018412886.1"/>
</dbReference>
<organism evidence="4 5">
    <name type="scientific">Rhodotorula graminis (strain WP1)</name>
    <dbReference type="NCBI Taxonomy" id="578459"/>
    <lineage>
        <taxon>Eukaryota</taxon>
        <taxon>Fungi</taxon>
        <taxon>Dikarya</taxon>
        <taxon>Basidiomycota</taxon>
        <taxon>Pucciniomycotina</taxon>
        <taxon>Microbotryomycetes</taxon>
        <taxon>Sporidiobolales</taxon>
        <taxon>Sporidiobolaceae</taxon>
        <taxon>Rhodotorula</taxon>
    </lineage>
</organism>
<proteinExistence type="predicted"/>
<dbReference type="GeneID" id="28973335"/>
<name>A0A0P9ELK8_RHOGW</name>
<gene>
    <name evidence="4" type="ORF">RHOBADRAFT_29794</name>
</gene>
<dbReference type="InterPro" id="IPR051635">
    <property type="entry name" value="SNAT-like"/>
</dbReference>
<keyword evidence="1" id="KW-0808">Transferase</keyword>
<evidence type="ECO:0000259" key="3">
    <source>
        <dbReference type="PROSITE" id="PS51186"/>
    </source>
</evidence>
<dbReference type="OMA" id="PTLIGHV"/>
<dbReference type="InterPro" id="IPR016181">
    <property type="entry name" value="Acyl_CoA_acyltransferase"/>
</dbReference>
<dbReference type="CDD" id="cd04301">
    <property type="entry name" value="NAT_SF"/>
    <property type="match status" value="1"/>
</dbReference>
<dbReference type="STRING" id="578459.A0A0P9ELK8"/>
<dbReference type="SUPFAM" id="SSF55729">
    <property type="entry name" value="Acyl-CoA N-acyltransferases (Nat)"/>
    <property type="match status" value="1"/>
</dbReference>
<dbReference type="Pfam" id="PF13673">
    <property type="entry name" value="Acetyltransf_10"/>
    <property type="match status" value="1"/>
</dbReference>
<keyword evidence="5" id="KW-1185">Reference proteome</keyword>
<dbReference type="OrthoDB" id="30840at2759"/>
<dbReference type="InterPro" id="IPR000182">
    <property type="entry name" value="GNAT_dom"/>
</dbReference>
<dbReference type="AlphaFoldDB" id="A0A0P9ELK8"/>
<dbReference type="GO" id="GO:0005737">
    <property type="term" value="C:cytoplasm"/>
    <property type="evidence" value="ECO:0007669"/>
    <property type="project" value="TreeGrafter"/>
</dbReference>
<dbReference type="PANTHER" id="PTHR10908">
    <property type="entry name" value="SEROTONIN N-ACETYLTRANSFERASE"/>
    <property type="match status" value="1"/>
</dbReference>
<dbReference type="Proteomes" id="UP000053890">
    <property type="component" value="Unassembled WGS sequence"/>
</dbReference>
<evidence type="ECO:0000313" key="5">
    <source>
        <dbReference type="Proteomes" id="UP000053890"/>
    </source>
</evidence>
<dbReference type="PANTHER" id="PTHR10908:SF0">
    <property type="entry name" value="SEROTONIN N-ACETYLTRANSFERASE"/>
    <property type="match status" value="1"/>
</dbReference>
<reference evidence="4 5" key="1">
    <citation type="journal article" date="2015" name="Front. Microbiol.">
        <title>Genome sequence of the plant growth promoting endophytic yeast Rhodotorula graminis WP1.</title>
        <authorList>
            <person name="Firrincieli A."/>
            <person name="Otillar R."/>
            <person name="Salamov A."/>
            <person name="Schmutz J."/>
            <person name="Khan Z."/>
            <person name="Redman R.S."/>
            <person name="Fleck N.D."/>
            <person name="Lindquist E."/>
            <person name="Grigoriev I.V."/>
            <person name="Doty S.L."/>
        </authorList>
    </citation>
    <scope>NUCLEOTIDE SEQUENCE [LARGE SCALE GENOMIC DNA]</scope>
    <source>
        <strain evidence="4 5">WP1</strain>
    </source>
</reference>
<keyword evidence="2" id="KW-0012">Acyltransferase</keyword>
<dbReference type="Gene3D" id="3.40.630.30">
    <property type="match status" value="1"/>
</dbReference>
<evidence type="ECO:0000313" key="4">
    <source>
        <dbReference type="EMBL" id="KPV72628.1"/>
    </source>
</evidence>
<feature type="domain" description="N-acetyltransferase" evidence="3">
    <location>
        <begin position="3"/>
        <end position="162"/>
    </location>
</feature>
<dbReference type="GO" id="GO:0004059">
    <property type="term" value="F:aralkylamine N-acetyltransferase activity"/>
    <property type="evidence" value="ECO:0007669"/>
    <property type="project" value="TreeGrafter"/>
</dbReference>
<feature type="non-terminal residue" evidence="4">
    <location>
        <position position="166"/>
    </location>
</feature>